<dbReference type="Gene3D" id="1.20.1270.60">
    <property type="entry name" value="Arfaptin homology (AH) domain/BAR domain"/>
    <property type="match status" value="1"/>
</dbReference>
<evidence type="ECO:0000313" key="2">
    <source>
        <dbReference type="EMBL" id="KAK3932624.1"/>
    </source>
</evidence>
<feature type="compositionally biased region" description="Low complexity" evidence="1">
    <location>
        <begin position="306"/>
        <end position="316"/>
    </location>
</feature>
<proteinExistence type="predicted"/>
<sequence length="416" mass="46623">MDKASKVLRRSSVRIRSIGSGHGELNLAISELKEMRVAAKAFLTAQLSASSELLQWAQAGENRAIQDTFIFLNELNTLWSETQKDFAEHLKDFKTQFDLILEGEKHVDQARTAVELCDQRESKLRKEMKKARKFSALEMEDLEKRLCEAARAKEIAQLEVDDRVRENEAVKMIRVKRSLLKLSDTYVELANKCKVIFEAYGDVVQQLPDVEGEDLQNIRYTGYEASKQAITRAKEGVNQYRRSSSNYAACAPQAEDPPPPYSICPPYNPSFEPGQHSHYVRPSTSYDVTDGGSSGQRRNSNALRNSISSSAVSSSSDPRALAATSSNSNNRPRRRGFFFRRSFRRSDSSVNRNQQRQPENARPRSMPGPSRSSNPFDSVDESEENHVSSTQRAGSNISSPSSVENVAGTLSQTRLS</sequence>
<reference evidence="2" key="1">
    <citation type="submission" date="2021-07" db="EMBL/GenBank/DDBJ databases">
        <authorList>
            <person name="Catto M.A."/>
            <person name="Jacobson A."/>
            <person name="Kennedy G."/>
            <person name="Labadie P."/>
            <person name="Hunt B.G."/>
            <person name="Srinivasan R."/>
        </authorList>
    </citation>
    <scope>NUCLEOTIDE SEQUENCE</scope>
    <source>
        <strain evidence="2">PL_HMW_Pooled</strain>
        <tissue evidence="2">Head</tissue>
    </source>
</reference>
<accession>A0AAE1I3F5</accession>
<dbReference type="EMBL" id="JAHWGI010001437">
    <property type="protein sequence ID" value="KAK3932624.1"/>
    <property type="molecule type" value="Genomic_DNA"/>
</dbReference>
<dbReference type="InterPro" id="IPR027267">
    <property type="entry name" value="AH/BAR_dom_sf"/>
</dbReference>
<feature type="compositionally biased region" description="Polar residues" evidence="1">
    <location>
        <begin position="295"/>
        <end position="305"/>
    </location>
</feature>
<dbReference type="AlphaFoldDB" id="A0AAE1I3F5"/>
<organism evidence="2 3">
    <name type="scientific">Frankliniella fusca</name>
    <dbReference type="NCBI Taxonomy" id="407009"/>
    <lineage>
        <taxon>Eukaryota</taxon>
        <taxon>Metazoa</taxon>
        <taxon>Ecdysozoa</taxon>
        <taxon>Arthropoda</taxon>
        <taxon>Hexapoda</taxon>
        <taxon>Insecta</taxon>
        <taxon>Pterygota</taxon>
        <taxon>Neoptera</taxon>
        <taxon>Paraneoptera</taxon>
        <taxon>Thysanoptera</taxon>
        <taxon>Terebrantia</taxon>
        <taxon>Thripoidea</taxon>
        <taxon>Thripidae</taxon>
        <taxon>Frankliniella</taxon>
    </lineage>
</organism>
<evidence type="ECO:0000313" key="3">
    <source>
        <dbReference type="Proteomes" id="UP001219518"/>
    </source>
</evidence>
<feature type="compositionally biased region" description="Polar residues" evidence="1">
    <location>
        <begin position="387"/>
        <end position="416"/>
    </location>
</feature>
<dbReference type="Proteomes" id="UP001219518">
    <property type="component" value="Unassembled WGS sequence"/>
</dbReference>
<comment type="caution">
    <text evidence="2">The sequence shown here is derived from an EMBL/GenBank/DDBJ whole genome shotgun (WGS) entry which is preliminary data.</text>
</comment>
<reference evidence="2" key="2">
    <citation type="journal article" date="2023" name="BMC Genomics">
        <title>Pest status, molecular evolution, and epigenetic factors derived from the genome assembly of Frankliniella fusca, a thysanopteran phytovirus vector.</title>
        <authorList>
            <person name="Catto M.A."/>
            <person name="Labadie P.E."/>
            <person name="Jacobson A.L."/>
            <person name="Kennedy G.G."/>
            <person name="Srinivasan R."/>
            <person name="Hunt B.G."/>
        </authorList>
    </citation>
    <scope>NUCLEOTIDE SEQUENCE</scope>
    <source>
        <strain evidence="2">PL_HMW_Pooled</strain>
    </source>
</reference>
<protein>
    <submittedName>
        <fullName evidence="2">Staphylocoagulase</fullName>
    </submittedName>
</protein>
<feature type="region of interest" description="Disordered" evidence="1">
    <location>
        <begin position="260"/>
        <end position="416"/>
    </location>
</feature>
<keyword evidence="3" id="KW-1185">Reference proteome</keyword>
<name>A0AAE1I3F5_9NEOP</name>
<gene>
    <name evidence="2" type="ORF">KUF71_013083</name>
</gene>
<feature type="compositionally biased region" description="Basic residues" evidence="1">
    <location>
        <begin position="331"/>
        <end position="343"/>
    </location>
</feature>
<evidence type="ECO:0000256" key="1">
    <source>
        <dbReference type="SAM" id="MobiDB-lite"/>
    </source>
</evidence>
<feature type="compositionally biased region" description="Low complexity" evidence="1">
    <location>
        <begin position="363"/>
        <end position="375"/>
    </location>
</feature>